<dbReference type="SUPFAM" id="SSF50129">
    <property type="entry name" value="GroES-like"/>
    <property type="match status" value="1"/>
</dbReference>
<evidence type="ECO:0008006" key="3">
    <source>
        <dbReference type="Google" id="ProtNLM"/>
    </source>
</evidence>
<protein>
    <recommendedName>
        <fullName evidence="3">Alcohol dehydrogenase</fullName>
    </recommendedName>
</protein>
<evidence type="ECO:0000313" key="2">
    <source>
        <dbReference type="Proteomes" id="UP001371456"/>
    </source>
</evidence>
<comment type="caution">
    <text evidence="1">The sequence shown here is derived from an EMBL/GenBank/DDBJ whole genome shotgun (WGS) entry which is preliminary data.</text>
</comment>
<name>A0AAN8TAZ4_SOLBU</name>
<proteinExistence type="predicted"/>
<dbReference type="Proteomes" id="UP001371456">
    <property type="component" value="Unassembled WGS sequence"/>
</dbReference>
<accession>A0AAN8TAZ4</accession>
<dbReference type="Gene3D" id="3.90.180.10">
    <property type="entry name" value="Medium-chain alcohol dehydrogenases, catalytic domain"/>
    <property type="match status" value="1"/>
</dbReference>
<dbReference type="InterPro" id="IPR011032">
    <property type="entry name" value="GroES-like_sf"/>
</dbReference>
<reference evidence="1 2" key="1">
    <citation type="submission" date="2024-02" db="EMBL/GenBank/DDBJ databases">
        <title>de novo genome assembly of Solanum bulbocastanum strain 11H21.</title>
        <authorList>
            <person name="Hosaka A.J."/>
        </authorList>
    </citation>
    <scope>NUCLEOTIDE SEQUENCE [LARGE SCALE GENOMIC DNA]</scope>
    <source>
        <tissue evidence="1">Young leaves</tissue>
    </source>
</reference>
<gene>
    <name evidence="1" type="ORF">RDI58_019643</name>
</gene>
<evidence type="ECO:0000313" key="1">
    <source>
        <dbReference type="EMBL" id="KAK6781847.1"/>
    </source>
</evidence>
<keyword evidence="2" id="KW-1185">Reference proteome</keyword>
<dbReference type="AlphaFoldDB" id="A0AAN8TAZ4"/>
<organism evidence="1 2">
    <name type="scientific">Solanum bulbocastanum</name>
    <name type="common">Wild potato</name>
    <dbReference type="NCBI Taxonomy" id="147425"/>
    <lineage>
        <taxon>Eukaryota</taxon>
        <taxon>Viridiplantae</taxon>
        <taxon>Streptophyta</taxon>
        <taxon>Embryophyta</taxon>
        <taxon>Tracheophyta</taxon>
        <taxon>Spermatophyta</taxon>
        <taxon>Magnoliopsida</taxon>
        <taxon>eudicotyledons</taxon>
        <taxon>Gunneridae</taxon>
        <taxon>Pentapetalae</taxon>
        <taxon>asterids</taxon>
        <taxon>lamiids</taxon>
        <taxon>Solanales</taxon>
        <taxon>Solanaceae</taxon>
        <taxon>Solanoideae</taxon>
        <taxon>Solaneae</taxon>
        <taxon>Solanum</taxon>
    </lineage>
</organism>
<dbReference type="EMBL" id="JBANQN010000008">
    <property type="protein sequence ID" value="KAK6781847.1"/>
    <property type="molecule type" value="Genomic_DNA"/>
</dbReference>
<sequence>MFDLNIIFNDVRENGISDVTIKIFYCGMCRTDVHFAKNDWGDTI</sequence>